<reference evidence="1 2" key="1">
    <citation type="journal article" date="2012" name="FEMS Microbiol. Lett.">
        <title>Characterization of an endolysin, LysBPS13, from a Bacillus cereus bacteriophage.</title>
        <authorList>
            <person name="Park J."/>
            <person name="Yun J."/>
            <person name="Lim J.A."/>
            <person name="Kang D.H."/>
            <person name="Ryu S."/>
        </authorList>
    </citation>
    <scope>NUCLEOTIDE SEQUENCE [LARGE SCALE GENOMIC DNA]</scope>
</reference>
<proteinExistence type="predicted"/>
<protein>
    <submittedName>
        <fullName evidence="1">Uncharacterized protein</fullName>
    </submittedName>
</protein>
<sequence length="133" mass="15462">MVEHKFTEEELERVMKVVVGDKAGRFPMNEEAQMQAIIHDVLNKQSTYEAADTLTKAEEVVRRLRVALLEKKLANEVKEEVDKLVNAINLLHPNEARFYRVDAERKAGQKTAEIKIYKHNILVNNFRKFLEAK</sequence>
<gene>
    <name evidence="1" type="ORF">BPS13_0207</name>
</gene>
<dbReference type="Proteomes" id="UP000006287">
    <property type="component" value="Segment"/>
</dbReference>
<name>J9PUJ0_9CAUD</name>
<dbReference type="EMBL" id="JN654439">
    <property type="protein sequence ID" value="AEZ50386.1"/>
    <property type="molecule type" value="Genomic_DNA"/>
</dbReference>
<evidence type="ECO:0000313" key="1">
    <source>
        <dbReference type="EMBL" id="AEZ50386.1"/>
    </source>
</evidence>
<accession>J9PUJ0</accession>
<dbReference type="GeneID" id="13827902"/>
<dbReference type="KEGG" id="vg:13827902"/>
<keyword evidence="2" id="KW-1185">Reference proteome</keyword>
<evidence type="ECO:0000313" key="2">
    <source>
        <dbReference type="Proteomes" id="UP000006287"/>
    </source>
</evidence>
<organism evidence="1 2">
    <name type="scientific">Bacillus phage BPS13</name>
    <dbReference type="NCBI Taxonomy" id="1136731"/>
    <lineage>
        <taxon>Viruses</taxon>
        <taxon>Duplodnaviria</taxon>
        <taxon>Heunggongvirae</taxon>
        <taxon>Uroviricota</taxon>
        <taxon>Caudoviricetes</taxon>
        <taxon>Herelleviridae</taxon>
        <taxon>Bastillevirinae</taxon>
        <taxon>Wphvirus</taxon>
        <taxon>Wphvirus BPS13</taxon>
    </lineage>
</organism>
<dbReference type="RefSeq" id="YP_006907766.1">
    <property type="nucleotide sequence ID" value="NC_018857.1"/>
</dbReference>